<keyword evidence="2" id="KW-1185">Reference proteome</keyword>
<reference evidence="1 2" key="1">
    <citation type="journal article" date="2024" name="BMC Biol.">
        <title>Comparative genomics of Ascetosporea gives new insight into the evolutionary basis for animal parasitism in Rhizaria.</title>
        <authorList>
            <person name="Hiltunen Thoren M."/>
            <person name="Onut-Brannstrom I."/>
            <person name="Alfjorden A."/>
            <person name="Peckova H."/>
            <person name="Swords F."/>
            <person name="Hooper C."/>
            <person name="Holzer A.S."/>
            <person name="Bass D."/>
            <person name="Burki F."/>
        </authorList>
    </citation>
    <scope>NUCLEOTIDE SEQUENCE [LARGE SCALE GENOMIC DNA]</scope>
    <source>
        <strain evidence="1">20-A016</strain>
    </source>
</reference>
<dbReference type="Proteomes" id="UP001439008">
    <property type="component" value="Unassembled WGS sequence"/>
</dbReference>
<proteinExistence type="predicted"/>
<organism evidence="1 2">
    <name type="scientific">Bonamia ostreae</name>
    <dbReference type="NCBI Taxonomy" id="126728"/>
    <lineage>
        <taxon>Eukaryota</taxon>
        <taxon>Sar</taxon>
        <taxon>Rhizaria</taxon>
        <taxon>Endomyxa</taxon>
        <taxon>Ascetosporea</taxon>
        <taxon>Haplosporida</taxon>
        <taxon>Bonamia</taxon>
    </lineage>
</organism>
<comment type="caution">
    <text evidence="1">The sequence shown here is derived from an EMBL/GenBank/DDBJ whole genome shotgun (WGS) entry which is preliminary data.</text>
</comment>
<gene>
    <name evidence="1" type="ORF">MHBO_005042</name>
</gene>
<dbReference type="EMBL" id="JBDODL010006322">
    <property type="protein sequence ID" value="MES1923467.1"/>
    <property type="molecule type" value="Genomic_DNA"/>
</dbReference>
<protein>
    <submittedName>
        <fullName evidence="1">Uncharacterized protein</fullName>
    </submittedName>
</protein>
<sequence>MRDTPKWCDLLNPCDDHVTPYTCEPPKTSSTLNTHATAYTNATSITCAIPINYDSLHPYD</sequence>
<evidence type="ECO:0000313" key="1">
    <source>
        <dbReference type="EMBL" id="MES1923467.1"/>
    </source>
</evidence>
<accession>A0ABV2AVS8</accession>
<name>A0ABV2AVS8_9EUKA</name>
<evidence type="ECO:0000313" key="2">
    <source>
        <dbReference type="Proteomes" id="UP001439008"/>
    </source>
</evidence>